<dbReference type="OrthoDB" id="8690258at2"/>
<reference evidence="1 2" key="1">
    <citation type="submission" date="2018-06" db="EMBL/GenBank/DDBJ databases">
        <title>Draft genome sequence of Modestobacter versicolor CP153-2.</title>
        <authorList>
            <person name="Gundlapally S.R."/>
        </authorList>
    </citation>
    <scope>NUCLEOTIDE SEQUENCE [LARGE SCALE GENOMIC DNA]</scope>
    <source>
        <strain evidence="1 2">CP153-2</strain>
    </source>
</reference>
<dbReference type="Proteomes" id="UP000247602">
    <property type="component" value="Unassembled WGS sequence"/>
</dbReference>
<name>A0A323V1X0_9ACTN</name>
<keyword evidence="2" id="KW-1185">Reference proteome</keyword>
<evidence type="ECO:0000313" key="2">
    <source>
        <dbReference type="Proteomes" id="UP000247602"/>
    </source>
</evidence>
<protein>
    <submittedName>
        <fullName evidence="1">TIGR02444 family protein</fullName>
    </submittedName>
</protein>
<gene>
    <name evidence="1" type="ORF">DMO24_24115</name>
</gene>
<sequence>MAIWEWALEAYALPGVPDACLRLQDEFGQNTSLLLWAVYAEVKDPTILAQAAAAARAWDATALKPLREVR</sequence>
<dbReference type="RefSeq" id="WP_110554481.1">
    <property type="nucleotide sequence ID" value="NZ_QKNV01000624.1"/>
</dbReference>
<comment type="caution">
    <text evidence="1">The sequence shown here is derived from an EMBL/GenBank/DDBJ whole genome shotgun (WGS) entry which is preliminary data.</text>
</comment>
<dbReference type="InterPro" id="IPR012659">
    <property type="entry name" value="CHP02444"/>
</dbReference>
<evidence type="ECO:0000313" key="1">
    <source>
        <dbReference type="EMBL" id="PZA18812.1"/>
    </source>
</evidence>
<dbReference type="NCBIfam" id="TIGR02444">
    <property type="entry name" value="TIGR02444 family protein"/>
    <property type="match status" value="1"/>
</dbReference>
<dbReference type="AlphaFoldDB" id="A0A323V1X0"/>
<dbReference type="Pfam" id="PF09523">
    <property type="entry name" value="DUF2390"/>
    <property type="match status" value="1"/>
</dbReference>
<feature type="non-terminal residue" evidence="1">
    <location>
        <position position="70"/>
    </location>
</feature>
<proteinExistence type="predicted"/>
<accession>A0A323V1X0</accession>
<organism evidence="1 2">
    <name type="scientific">Modestobacter versicolor</name>
    <dbReference type="NCBI Taxonomy" id="429133"/>
    <lineage>
        <taxon>Bacteria</taxon>
        <taxon>Bacillati</taxon>
        <taxon>Actinomycetota</taxon>
        <taxon>Actinomycetes</taxon>
        <taxon>Geodermatophilales</taxon>
        <taxon>Geodermatophilaceae</taxon>
        <taxon>Modestobacter</taxon>
    </lineage>
</organism>
<dbReference type="EMBL" id="QKNV01000624">
    <property type="protein sequence ID" value="PZA18812.1"/>
    <property type="molecule type" value="Genomic_DNA"/>
</dbReference>